<evidence type="ECO:0000313" key="3">
    <source>
        <dbReference type="Proteomes" id="UP000294506"/>
    </source>
</evidence>
<protein>
    <submittedName>
        <fullName evidence="2">TIR-like protein DUF1863</fullName>
    </submittedName>
</protein>
<gene>
    <name evidence="2" type="ORF">EV640_105223</name>
</gene>
<comment type="caution">
    <text evidence="2">The sequence shown here is derived from an EMBL/GenBank/DDBJ whole genome shotgun (WGS) entry which is preliminary data.</text>
</comment>
<dbReference type="RefSeq" id="WP_166645893.1">
    <property type="nucleotide sequence ID" value="NZ_SOAN01000005.1"/>
</dbReference>
<reference evidence="2 3" key="1">
    <citation type="submission" date="2019-03" db="EMBL/GenBank/DDBJ databases">
        <title>Genomic Encyclopedia of Type Strains, Phase III (KMG-III): the genomes of soil and plant-associated and newly described type strains.</title>
        <authorList>
            <person name="Whitman W."/>
        </authorList>
    </citation>
    <scope>NUCLEOTIDE SEQUENCE [LARGE SCALE GENOMIC DNA]</scope>
    <source>
        <strain evidence="2 3">DSM 27373</strain>
    </source>
</reference>
<dbReference type="AlphaFoldDB" id="A0A4R7G422"/>
<organism evidence="2 3">
    <name type="scientific">Nesterenkonia aurantiaca</name>
    <dbReference type="NCBI Taxonomy" id="1436010"/>
    <lineage>
        <taxon>Bacteria</taxon>
        <taxon>Bacillati</taxon>
        <taxon>Actinomycetota</taxon>
        <taxon>Actinomycetes</taxon>
        <taxon>Micrococcales</taxon>
        <taxon>Micrococcaceae</taxon>
        <taxon>Nesterenkonia</taxon>
    </lineage>
</organism>
<name>A0A4R7G422_9MICC</name>
<feature type="domain" description="Thoeris protein ThsB TIR-like" evidence="1">
    <location>
        <begin position="16"/>
        <end position="96"/>
    </location>
</feature>
<dbReference type="Pfam" id="PF08937">
    <property type="entry name" value="ThsB_TIR"/>
    <property type="match status" value="1"/>
</dbReference>
<sequence>MPVEQPDALVEKLQVHLASSVQLEDIPKTWISARRWENLKSSGDSALATLVLNGLKHTAVTAVLIGPETAHREWMQYEIRSTLKRGNGLLGIYIHNISDQDGRTAPQRPKPVAARHPTYDRVFDHGNHNLGKWVQEVHYSP</sequence>
<proteinExistence type="predicted"/>
<dbReference type="InterPro" id="IPR036490">
    <property type="entry name" value="ThsB_TIR-like_sf"/>
</dbReference>
<evidence type="ECO:0000259" key="1">
    <source>
        <dbReference type="Pfam" id="PF08937"/>
    </source>
</evidence>
<dbReference type="Proteomes" id="UP000294506">
    <property type="component" value="Unassembled WGS sequence"/>
</dbReference>
<dbReference type="InterPro" id="IPR015032">
    <property type="entry name" value="ThsB__TIR-like_domain"/>
</dbReference>
<accession>A0A4R7G422</accession>
<dbReference type="EMBL" id="SOAN01000005">
    <property type="protein sequence ID" value="TDS85870.1"/>
    <property type="molecule type" value="Genomic_DNA"/>
</dbReference>
<keyword evidence="3" id="KW-1185">Reference proteome</keyword>
<evidence type="ECO:0000313" key="2">
    <source>
        <dbReference type="EMBL" id="TDS85870.1"/>
    </source>
</evidence>
<dbReference type="SUPFAM" id="SSF52206">
    <property type="entry name" value="Hypothetical protein MTH538"/>
    <property type="match status" value="1"/>
</dbReference>